<dbReference type="FunFam" id="3.40.50.12780:FF:000012">
    <property type="entry name" value="Non-ribosomal peptide synthetase"/>
    <property type="match status" value="1"/>
</dbReference>
<dbReference type="FunFam" id="3.40.50.980:FF:000001">
    <property type="entry name" value="Non-ribosomal peptide synthetase"/>
    <property type="match status" value="1"/>
</dbReference>
<dbReference type="PANTHER" id="PTHR45527">
    <property type="entry name" value="NONRIBOSOMAL PEPTIDE SYNTHETASE"/>
    <property type="match status" value="1"/>
</dbReference>
<evidence type="ECO:0000256" key="1">
    <source>
        <dbReference type="ARBA" id="ARBA00001957"/>
    </source>
</evidence>
<dbReference type="EMBL" id="FCON02000044">
    <property type="protein sequence ID" value="SAL69994.1"/>
    <property type="molecule type" value="Genomic_DNA"/>
</dbReference>
<dbReference type="InterPro" id="IPR042099">
    <property type="entry name" value="ANL_N_sf"/>
</dbReference>
<dbReference type="GO" id="GO:0031177">
    <property type="term" value="F:phosphopantetheine binding"/>
    <property type="evidence" value="ECO:0007669"/>
    <property type="project" value="TreeGrafter"/>
</dbReference>
<dbReference type="AlphaFoldDB" id="A0A158JM85"/>
<dbReference type="Gene3D" id="1.10.1200.10">
    <property type="entry name" value="ACP-like"/>
    <property type="match status" value="1"/>
</dbReference>
<feature type="region of interest" description="Disordered" evidence="3">
    <location>
        <begin position="882"/>
        <end position="913"/>
    </location>
</feature>
<dbReference type="PROSITE" id="PS50075">
    <property type="entry name" value="CARRIER"/>
    <property type="match status" value="1"/>
</dbReference>
<dbReference type="GO" id="GO:0044550">
    <property type="term" value="P:secondary metabolite biosynthetic process"/>
    <property type="evidence" value="ECO:0007669"/>
    <property type="project" value="TreeGrafter"/>
</dbReference>
<evidence type="ECO:0000259" key="4">
    <source>
        <dbReference type="PROSITE" id="PS50075"/>
    </source>
</evidence>
<evidence type="ECO:0000256" key="2">
    <source>
        <dbReference type="ARBA" id="ARBA00022450"/>
    </source>
</evidence>
<sequence>MPSHFSSDASPQATPTLVEAAPKHDYLSTLIKTRSAGALCQGLRIRGAAPRLISRFNECVARSGLGSAQTSLWREDLPILSDDLAADRRRTLELMRPIDTNGVCALRGALLEFTDGVADLIIVASRRFIDAATIRDIATLLTGEAVPDACVPLVVRSPKAAEIHCNDGAASIPEWGLGGQPPKPGYGEMKGRAFNAAVSPQRLVEAISLVLTRFEARTSAVFGMLGNPAGARARGIPHARLLSIGIEQTATVSDLASAVHMSLVTGSATEEPAGITDAAVGIVWSVERDARDGETEFRSYQTPPFALSIEPHVRDGRVIGITYGFDRGCFSTAMVQTFDSAVASVCEFLEREHAEGASRVLASIGLLDAASAADVAACGALKRLPSGFKPFRIEQRIAAFAASQSDARAVTYEHRSLSYRELDGLSDQIAGVLGEIGVREGDRVGVCLDRSLELVPVMLAVFKAGAAYVPLDPAYPADRIAYTLTDARPALVVGAPGALPTGLEIRSIDLDTLLARAACFAGPLPQQPRSASAGAYVIYTSGSTGRPKGVVVPHRNVASLVAATEDDFALSSADTWTMFHSSAFDFSVWEIWGCLATGGHLVVVPYWITRSPEEYAQLLAREAVTVLNQTPSAFAQLLAAESRAEQKLAVRLVIFGGEALDARMLLRWFDRYPEPVCRLVNMFGITETTVHVTAETITRTHALANSRVVGRALPGWHVYVMDGHRHPLPLGVPGEIYVGGVGVANHYLNREDLNKQRFLSDPFADGRMYRSGDRGRLLKDGRLEHLGRLDSQVKIRGFRIELDEIRAVLLECPYVSAAAVVANRSSADDAASARLDAYVVLASGTVAGVRRHAANVLPEHMLPSTVTPLQSLPLTANGKLDAARLPTPKFGSSSNKASRESPGEAVRQAAPENSGGSLLEALRQIWSNVLDLDVGPDDNFFDLGGNSLYAVRLATAMRDQGLPALPLRELYLRQTLRGIAGYLDSANAPEAREAAQQ</sequence>
<gene>
    <name evidence="5" type="ORF">AWB68_04010</name>
</gene>
<dbReference type="CDD" id="cd17643">
    <property type="entry name" value="A_NRPS_Cytc1-like"/>
    <property type="match status" value="1"/>
</dbReference>
<protein>
    <submittedName>
        <fullName evidence="5">Peptide/siderophore synthetase</fullName>
    </submittedName>
</protein>
<evidence type="ECO:0000256" key="3">
    <source>
        <dbReference type="SAM" id="MobiDB-lite"/>
    </source>
</evidence>
<organism evidence="5 6">
    <name type="scientific">Caballeronia choica</name>
    <dbReference type="NCBI Taxonomy" id="326476"/>
    <lineage>
        <taxon>Bacteria</taxon>
        <taxon>Pseudomonadati</taxon>
        <taxon>Pseudomonadota</taxon>
        <taxon>Betaproteobacteria</taxon>
        <taxon>Burkholderiales</taxon>
        <taxon>Burkholderiaceae</taxon>
        <taxon>Caballeronia</taxon>
    </lineage>
</organism>
<dbReference type="GO" id="GO:0043041">
    <property type="term" value="P:amino acid activation for nonribosomal peptide biosynthetic process"/>
    <property type="evidence" value="ECO:0007669"/>
    <property type="project" value="TreeGrafter"/>
</dbReference>
<dbReference type="PANTHER" id="PTHR45527:SF1">
    <property type="entry name" value="FATTY ACID SYNTHASE"/>
    <property type="match status" value="1"/>
</dbReference>
<dbReference type="InterPro" id="IPR036736">
    <property type="entry name" value="ACP-like_sf"/>
</dbReference>
<evidence type="ECO:0000313" key="5">
    <source>
        <dbReference type="EMBL" id="SAL69994.1"/>
    </source>
</evidence>
<keyword evidence="6" id="KW-1185">Reference proteome</keyword>
<dbReference type="Pfam" id="PF00550">
    <property type="entry name" value="PP-binding"/>
    <property type="match status" value="1"/>
</dbReference>
<feature type="domain" description="Carrier" evidence="4">
    <location>
        <begin position="913"/>
        <end position="987"/>
    </location>
</feature>
<evidence type="ECO:0000313" key="6">
    <source>
        <dbReference type="Proteomes" id="UP000054770"/>
    </source>
</evidence>
<dbReference type="SUPFAM" id="SSF56801">
    <property type="entry name" value="Acetyl-CoA synthetase-like"/>
    <property type="match status" value="1"/>
</dbReference>
<dbReference type="Gene3D" id="3.40.50.12780">
    <property type="entry name" value="N-terminal domain of ligase-like"/>
    <property type="match status" value="1"/>
</dbReference>
<dbReference type="InterPro" id="IPR020845">
    <property type="entry name" value="AMP-binding_CS"/>
</dbReference>
<dbReference type="InterPro" id="IPR009081">
    <property type="entry name" value="PP-bd_ACP"/>
</dbReference>
<dbReference type="FunFam" id="3.40.50.980:FF:000002">
    <property type="entry name" value="Enterobactin synthetase component F"/>
    <property type="match status" value="1"/>
</dbReference>
<reference evidence="5" key="1">
    <citation type="submission" date="2016-01" db="EMBL/GenBank/DDBJ databases">
        <authorList>
            <person name="Peeters C."/>
        </authorList>
    </citation>
    <scope>NUCLEOTIDE SEQUENCE [LARGE SCALE GENOMIC DNA]</scope>
    <source>
        <strain evidence="5">LMG 22940</strain>
    </source>
</reference>
<dbReference type="PROSITE" id="PS00455">
    <property type="entry name" value="AMP_BINDING"/>
    <property type="match status" value="1"/>
</dbReference>
<dbReference type="SUPFAM" id="SSF47336">
    <property type="entry name" value="ACP-like"/>
    <property type="match status" value="1"/>
</dbReference>
<dbReference type="Gene3D" id="3.30.300.30">
    <property type="match status" value="1"/>
</dbReference>
<dbReference type="InterPro" id="IPR045851">
    <property type="entry name" value="AMP-bd_C_sf"/>
</dbReference>
<dbReference type="NCBIfam" id="TIGR01733">
    <property type="entry name" value="AA-adenyl-dom"/>
    <property type="match status" value="1"/>
</dbReference>
<name>A0A158JM85_9BURK</name>
<dbReference type="InterPro" id="IPR025110">
    <property type="entry name" value="AMP-bd_C"/>
</dbReference>
<keyword evidence="2" id="KW-0596">Phosphopantetheine</keyword>
<dbReference type="InterPro" id="IPR010071">
    <property type="entry name" value="AA_adenyl_dom"/>
</dbReference>
<comment type="cofactor">
    <cofactor evidence="1">
        <name>pantetheine 4'-phosphate</name>
        <dbReference type="ChEBI" id="CHEBI:47942"/>
    </cofactor>
</comment>
<dbReference type="RefSeq" id="WP_200828745.1">
    <property type="nucleotide sequence ID" value="NZ_FCON02000044.1"/>
</dbReference>
<dbReference type="InterPro" id="IPR000873">
    <property type="entry name" value="AMP-dep_synth/lig_dom"/>
</dbReference>
<comment type="caution">
    <text evidence="5">The sequence shown here is derived from an EMBL/GenBank/DDBJ whole genome shotgun (WGS) entry which is preliminary data.</text>
</comment>
<accession>A0A158JM85</accession>
<dbReference type="Pfam" id="PF13193">
    <property type="entry name" value="AMP-binding_C"/>
    <property type="match status" value="1"/>
</dbReference>
<dbReference type="GO" id="GO:0005737">
    <property type="term" value="C:cytoplasm"/>
    <property type="evidence" value="ECO:0007669"/>
    <property type="project" value="TreeGrafter"/>
</dbReference>
<dbReference type="Proteomes" id="UP000054770">
    <property type="component" value="Unassembled WGS sequence"/>
</dbReference>
<dbReference type="Pfam" id="PF00501">
    <property type="entry name" value="AMP-binding"/>
    <property type="match status" value="1"/>
</dbReference>
<proteinExistence type="predicted"/>